<evidence type="ECO:0000313" key="1">
    <source>
        <dbReference type="EMBL" id="AKU94010.1"/>
    </source>
</evidence>
<reference evidence="1 2" key="1">
    <citation type="submission" date="2015-08" db="EMBL/GenBank/DDBJ databases">
        <authorList>
            <person name="Babu N.S."/>
            <person name="Beckwith C.J."/>
            <person name="Beseler K.G."/>
            <person name="Brison A."/>
            <person name="Carone J.V."/>
            <person name="Caskin T.P."/>
            <person name="Diamond M."/>
            <person name="Durham M.E."/>
            <person name="Foxe J.M."/>
            <person name="Go M."/>
            <person name="Henderson B.A."/>
            <person name="Jones I.B."/>
            <person name="McGettigan J.A."/>
            <person name="Micheletti S.J."/>
            <person name="Nasrallah M.E."/>
            <person name="Ortiz D."/>
            <person name="Piller C.R."/>
            <person name="Privatt S.R."/>
            <person name="Schneider S.L."/>
            <person name="Sharp S."/>
            <person name="Smith T.C."/>
            <person name="Stanton J.D."/>
            <person name="Ullery H.E."/>
            <person name="Wilson R.J."/>
            <person name="Serrano M.G."/>
            <person name="Buck G."/>
            <person name="Lee V."/>
            <person name="Wang Y."/>
            <person name="Carvalho R."/>
            <person name="Voegtly L."/>
            <person name="Shi R."/>
            <person name="Duckworth R."/>
            <person name="Johnson A."/>
            <person name="Loviza R."/>
            <person name="Walstead R."/>
            <person name="Shah Z."/>
            <person name="Kiflezghi M."/>
            <person name="Wade K."/>
            <person name="Ball S.L."/>
            <person name="Bradley K.W."/>
            <person name="Asai D.J."/>
            <person name="Bowman C.A."/>
            <person name="Russell D.A."/>
            <person name="Pope W.H."/>
            <person name="Jacobs-Sera D."/>
            <person name="Hendrix R.W."/>
            <person name="Hatfull G.F."/>
        </authorList>
    </citation>
    <scope>NUCLEOTIDE SEQUENCE [LARGE SCALE GENOMIC DNA]</scope>
    <source>
        <strain evidence="1 2">DSM 27648</strain>
    </source>
</reference>
<dbReference type="Proteomes" id="UP000064967">
    <property type="component" value="Chromosome"/>
</dbReference>
<dbReference type="STRING" id="1391654.AKJ09_00674"/>
<evidence type="ECO:0000313" key="2">
    <source>
        <dbReference type="Proteomes" id="UP000064967"/>
    </source>
</evidence>
<dbReference type="EMBL" id="CP012333">
    <property type="protein sequence ID" value="AKU94010.1"/>
    <property type="molecule type" value="Genomic_DNA"/>
</dbReference>
<dbReference type="KEGG" id="llu:AKJ09_00674"/>
<name>A0A0K1PKF3_9BACT</name>
<keyword evidence="2" id="KW-1185">Reference proteome</keyword>
<dbReference type="AlphaFoldDB" id="A0A0K1PKF3"/>
<accession>A0A0K1PKF3</accession>
<protein>
    <submittedName>
        <fullName evidence="1">Uncharacterized protein</fullName>
    </submittedName>
</protein>
<organism evidence="1 2">
    <name type="scientific">Labilithrix luteola</name>
    <dbReference type="NCBI Taxonomy" id="1391654"/>
    <lineage>
        <taxon>Bacteria</taxon>
        <taxon>Pseudomonadati</taxon>
        <taxon>Myxococcota</taxon>
        <taxon>Polyangia</taxon>
        <taxon>Polyangiales</taxon>
        <taxon>Labilitrichaceae</taxon>
        <taxon>Labilithrix</taxon>
    </lineage>
</organism>
<proteinExistence type="predicted"/>
<sequence>MLDGNVVDTVCEDAPPAELEVAQIHVCYREGWPSELRRAACRAGADTLLPTMSMTDACVEEDLDQLTGTSLGVFEAYRLRGAMLPHAK</sequence>
<gene>
    <name evidence="1" type="ORF">AKJ09_00674</name>
</gene>